<name>A0A8I0KCA3_ACIBA</name>
<evidence type="ECO:0000259" key="4">
    <source>
        <dbReference type="PROSITE" id="PS50830"/>
    </source>
</evidence>
<dbReference type="Gene3D" id="2.40.50.90">
    <property type="match status" value="1"/>
</dbReference>
<dbReference type="GO" id="GO:0016787">
    <property type="term" value="F:hydrolase activity"/>
    <property type="evidence" value="ECO:0007669"/>
    <property type="project" value="UniProtKB-KW"/>
</dbReference>
<dbReference type="RefSeq" id="WP_188147657.1">
    <property type="nucleotide sequence ID" value="NZ_JACSVK010000385.1"/>
</dbReference>
<evidence type="ECO:0000256" key="1">
    <source>
        <dbReference type="ARBA" id="ARBA00022722"/>
    </source>
</evidence>
<evidence type="ECO:0000313" key="5">
    <source>
        <dbReference type="EMBL" id="MBD0222379.1"/>
    </source>
</evidence>
<accession>A0A8I0KCA3</accession>
<keyword evidence="1" id="KW-0540">Nuclease</keyword>
<dbReference type="PANTHER" id="PTHR12302:SF3">
    <property type="entry name" value="SERINE_THREONINE-PROTEIN KINASE 31"/>
    <property type="match status" value="1"/>
</dbReference>
<dbReference type="PANTHER" id="PTHR12302">
    <property type="entry name" value="EBNA2 BINDING PROTEIN P100"/>
    <property type="match status" value="1"/>
</dbReference>
<dbReference type="SMART" id="SM00318">
    <property type="entry name" value="SNc"/>
    <property type="match status" value="1"/>
</dbReference>
<dbReference type="PROSITE" id="PS50830">
    <property type="entry name" value="TNASE_3"/>
    <property type="match status" value="1"/>
</dbReference>
<keyword evidence="3" id="KW-0378">Hydrolase</keyword>
<evidence type="ECO:0000313" key="6">
    <source>
        <dbReference type="Proteomes" id="UP000634608"/>
    </source>
</evidence>
<dbReference type="SUPFAM" id="SSF50199">
    <property type="entry name" value="Staphylococcal nuclease"/>
    <property type="match status" value="1"/>
</dbReference>
<dbReference type="Proteomes" id="UP000634608">
    <property type="component" value="Unassembled WGS sequence"/>
</dbReference>
<keyword evidence="2" id="KW-0255">Endonuclease</keyword>
<dbReference type="InterPro" id="IPR035437">
    <property type="entry name" value="SNase_OB-fold_sf"/>
</dbReference>
<dbReference type="EMBL" id="JACSVK010000385">
    <property type="protein sequence ID" value="MBD0222379.1"/>
    <property type="molecule type" value="Genomic_DNA"/>
</dbReference>
<dbReference type="InterPro" id="IPR016071">
    <property type="entry name" value="Staphylococal_nuclease_OB-fold"/>
</dbReference>
<feature type="domain" description="TNase-like" evidence="4">
    <location>
        <begin position="1"/>
        <end position="82"/>
    </location>
</feature>
<dbReference type="AlphaFoldDB" id="A0A8I0KCA3"/>
<proteinExistence type="predicted"/>
<dbReference type="GO" id="GO:0004519">
    <property type="term" value="F:endonuclease activity"/>
    <property type="evidence" value="ECO:0007669"/>
    <property type="project" value="UniProtKB-KW"/>
</dbReference>
<evidence type="ECO:0000256" key="2">
    <source>
        <dbReference type="ARBA" id="ARBA00022759"/>
    </source>
</evidence>
<comment type="caution">
    <text evidence="5">The sequence shown here is derived from an EMBL/GenBank/DDBJ whole genome shotgun (WGS) entry which is preliminary data.</text>
</comment>
<reference evidence="5" key="1">
    <citation type="submission" date="2020-08" db="EMBL/GenBank/DDBJ databases">
        <title>Diversity of carbapenem-resistant Acinetobacter baumannii and bacteriophage-mediated spread of the Oxa23 carbapenemase.</title>
        <authorList>
            <person name="Abouelfetouh A."/>
            <person name="Mattock J."/>
            <person name="Turner D."/>
            <person name="Li E."/>
            <person name="Evans B.A."/>
        </authorList>
    </citation>
    <scope>NUCLEOTIDE SEQUENCE</scope>
    <source>
        <strain evidence="5">A86</strain>
    </source>
</reference>
<sequence length="97" mass="11323">PFGAKAKQALSDLTFNRNVYIQEKGYDKYHRLIGTVLVGVDPINRIMVKNGMAWAFREYLDDPIMLDLESYARKNKIGLWQDAKPVYPSMWRKNQSQ</sequence>
<feature type="non-terminal residue" evidence="5">
    <location>
        <position position="1"/>
    </location>
</feature>
<gene>
    <name evidence="5" type="ORF">IAG11_21325</name>
</gene>
<organism evidence="5 6">
    <name type="scientific">Acinetobacter baumannii</name>
    <dbReference type="NCBI Taxonomy" id="470"/>
    <lineage>
        <taxon>Bacteria</taxon>
        <taxon>Pseudomonadati</taxon>
        <taxon>Pseudomonadota</taxon>
        <taxon>Gammaproteobacteria</taxon>
        <taxon>Moraxellales</taxon>
        <taxon>Moraxellaceae</taxon>
        <taxon>Acinetobacter</taxon>
        <taxon>Acinetobacter calcoaceticus/baumannii complex</taxon>
    </lineage>
</organism>
<evidence type="ECO:0000256" key="3">
    <source>
        <dbReference type="ARBA" id="ARBA00022801"/>
    </source>
</evidence>
<dbReference type="Pfam" id="PF00565">
    <property type="entry name" value="SNase"/>
    <property type="match status" value="1"/>
</dbReference>
<protein>
    <submittedName>
        <fullName evidence="5">Thermonuclease family protein</fullName>
    </submittedName>
</protein>